<dbReference type="EMBL" id="RBNI01016262">
    <property type="protein sequence ID" value="RUP10877.1"/>
    <property type="molecule type" value="Genomic_DNA"/>
</dbReference>
<comment type="subcellular location">
    <subcellularLocation>
        <location evidence="1">Nucleus envelope</location>
    </subcellularLocation>
</comment>
<evidence type="ECO:0000256" key="1">
    <source>
        <dbReference type="ARBA" id="ARBA00004259"/>
    </source>
</evidence>
<sequence>MPFGSSLRDVTSAGPGGVGGLHMHTRMMRYDKVVRTLNDYRLRDANYAIVHAFADVAKSLAPEAKSQQMVDCWRLLASVINEQHAINGIFQRQALNEGQYAREHLESPYDSPQAIELRKGFIDGARTFLEE</sequence>
<evidence type="ECO:0000256" key="3">
    <source>
        <dbReference type="ARBA" id="ARBA00023242"/>
    </source>
</evidence>
<dbReference type="OrthoDB" id="1918363at2759"/>
<dbReference type="GO" id="GO:0017056">
    <property type="term" value="F:structural constituent of nuclear pore"/>
    <property type="evidence" value="ECO:0007669"/>
    <property type="project" value="InterPro"/>
</dbReference>
<gene>
    <name evidence="4" type="ORF">BC936DRAFT_140001</name>
</gene>
<reference evidence="4 5" key="1">
    <citation type="journal article" date="2018" name="New Phytol.">
        <title>Phylogenomics of Endogonaceae and evolution of mycorrhizas within Mucoromycota.</title>
        <authorList>
            <person name="Chang Y."/>
            <person name="Desiro A."/>
            <person name="Na H."/>
            <person name="Sandor L."/>
            <person name="Lipzen A."/>
            <person name="Clum A."/>
            <person name="Barry K."/>
            <person name="Grigoriev I.V."/>
            <person name="Martin F.M."/>
            <person name="Stajich J.E."/>
            <person name="Smith M.E."/>
            <person name="Bonito G."/>
            <person name="Spatafora J.W."/>
        </authorList>
    </citation>
    <scope>NUCLEOTIDE SEQUENCE [LARGE SCALE GENOMIC DNA]</scope>
    <source>
        <strain evidence="4 5">GMNB39</strain>
    </source>
</reference>
<keyword evidence="3" id="KW-0539">Nucleus</keyword>
<dbReference type="GO" id="GO:0016973">
    <property type="term" value="P:poly(A)+ mRNA export from nucleus"/>
    <property type="evidence" value="ECO:0007669"/>
    <property type="project" value="TreeGrafter"/>
</dbReference>
<keyword evidence="5" id="KW-1185">Reference proteome</keyword>
<dbReference type="PANTHER" id="PTHR11225:SF4">
    <property type="entry name" value="NUCLEAR PORE COMPLEX PROTEIN NUP93"/>
    <property type="match status" value="1"/>
</dbReference>
<evidence type="ECO:0000313" key="4">
    <source>
        <dbReference type="EMBL" id="RUP10877.1"/>
    </source>
</evidence>
<comment type="caution">
    <text evidence="4">The sequence shown here is derived from an EMBL/GenBank/DDBJ whole genome shotgun (WGS) entry which is preliminary data.</text>
</comment>
<evidence type="ECO:0000313" key="5">
    <source>
        <dbReference type="Proteomes" id="UP000268093"/>
    </source>
</evidence>
<dbReference type="GO" id="GO:0006606">
    <property type="term" value="P:protein import into nucleus"/>
    <property type="evidence" value="ECO:0007669"/>
    <property type="project" value="TreeGrafter"/>
</dbReference>
<protein>
    <submittedName>
        <fullName evidence="4">Uncharacterized protein</fullName>
    </submittedName>
</protein>
<name>A0A433B784_9FUNG</name>
<organism evidence="4 5">
    <name type="scientific">Jimgerdemannia flammicorona</name>
    <dbReference type="NCBI Taxonomy" id="994334"/>
    <lineage>
        <taxon>Eukaryota</taxon>
        <taxon>Fungi</taxon>
        <taxon>Fungi incertae sedis</taxon>
        <taxon>Mucoromycota</taxon>
        <taxon>Mucoromycotina</taxon>
        <taxon>Endogonomycetes</taxon>
        <taxon>Endogonales</taxon>
        <taxon>Endogonaceae</taxon>
        <taxon>Jimgerdemannia</taxon>
    </lineage>
</organism>
<dbReference type="GO" id="GO:0005643">
    <property type="term" value="C:nuclear pore"/>
    <property type="evidence" value="ECO:0007669"/>
    <property type="project" value="InterPro"/>
</dbReference>
<feature type="non-terminal residue" evidence="4">
    <location>
        <position position="131"/>
    </location>
</feature>
<accession>A0A433B784</accession>
<dbReference type="AlphaFoldDB" id="A0A433B784"/>
<comment type="similarity">
    <text evidence="2">Belongs to the nucleoporin interacting component (NIC) family.</text>
</comment>
<evidence type="ECO:0000256" key="2">
    <source>
        <dbReference type="ARBA" id="ARBA00010186"/>
    </source>
</evidence>
<dbReference type="Proteomes" id="UP000268093">
    <property type="component" value="Unassembled WGS sequence"/>
</dbReference>
<proteinExistence type="inferred from homology"/>
<dbReference type="InterPro" id="IPR007231">
    <property type="entry name" value="Nucleoporin_int_Nup93/Nic96"/>
</dbReference>
<dbReference type="PANTHER" id="PTHR11225">
    <property type="entry name" value="NUCLEAR PORE COMPLEX PROTEIN NUP93 NUCLEOPORIN NUP93 DEAD EYE PROTEIN"/>
    <property type="match status" value="1"/>
</dbReference>